<dbReference type="Proteomes" id="UP000192596">
    <property type="component" value="Unassembled WGS sequence"/>
</dbReference>
<feature type="compositionally biased region" description="Basic and acidic residues" evidence="1">
    <location>
        <begin position="50"/>
        <end position="65"/>
    </location>
</feature>
<dbReference type="AlphaFoldDB" id="A0A1V8THK8"/>
<organism evidence="2 3">
    <name type="scientific">Cryoendolithus antarcticus</name>
    <dbReference type="NCBI Taxonomy" id="1507870"/>
    <lineage>
        <taxon>Eukaryota</taxon>
        <taxon>Fungi</taxon>
        <taxon>Dikarya</taxon>
        <taxon>Ascomycota</taxon>
        <taxon>Pezizomycotina</taxon>
        <taxon>Dothideomycetes</taxon>
        <taxon>Dothideomycetidae</taxon>
        <taxon>Cladosporiales</taxon>
        <taxon>Cladosporiaceae</taxon>
        <taxon>Cryoendolithus</taxon>
    </lineage>
</organism>
<protein>
    <submittedName>
        <fullName evidence="2">Uncharacterized protein</fullName>
    </submittedName>
</protein>
<feature type="region of interest" description="Disordered" evidence="1">
    <location>
        <begin position="314"/>
        <end position="336"/>
    </location>
</feature>
<evidence type="ECO:0000313" key="2">
    <source>
        <dbReference type="EMBL" id="OQO10869.1"/>
    </source>
</evidence>
<gene>
    <name evidence="2" type="ORF">B0A48_04170</name>
</gene>
<name>A0A1V8THK8_9PEZI</name>
<evidence type="ECO:0000313" key="3">
    <source>
        <dbReference type="Proteomes" id="UP000192596"/>
    </source>
</evidence>
<reference evidence="3" key="1">
    <citation type="submission" date="2017-03" db="EMBL/GenBank/DDBJ databases">
        <title>Genomes of endolithic fungi from Antarctica.</title>
        <authorList>
            <person name="Coleine C."/>
            <person name="Masonjones S."/>
            <person name="Stajich J.E."/>
        </authorList>
    </citation>
    <scope>NUCLEOTIDE SEQUENCE [LARGE SCALE GENOMIC DNA]</scope>
    <source>
        <strain evidence="3">CCFEE 5527</strain>
    </source>
</reference>
<feature type="region of interest" description="Disordered" evidence="1">
    <location>
        <begin position="19"/>
        <end position="67"/>
    </location>
</feature>
<accession>A0A1V8THK8</accession>
<proteinExistence type="predicted"/>
<dbReference type="EMBL" id="NAJO01000008">
    <property type="protein sequence ID" value="OQO10869.1"/>
    <property type="molecule type" value="Genomic_DNA"/>
</dbReference>
<dbReference type="OrthoDB" id="5332316at2759"/>
<comment type="caution">
    <text evidence="2">The sequence shown here is derived from an EMBL/GenBank/DDBJ whole genome shotgun (WGS) entry which is preliminary data.</text>
</comment>
<evidence type="ECO:0000256" key="1">
    <source>
        <dbReference type="SAM" id="MobiDB-lite"/>
    </source>
</evidence>
<dbReference type="InParanoid" id="A0A1V8THK8"/>
<sequence>MLAIDAHRVGAWKAQCARSNAGAWGGTPRGGNRRKAKQREPSLIEQLFPEESRQHEVEGAPREIPRLPLEAAPLPQRSVADNADARPDLVQTPSHPSHARAYEIAQSATSYLLLRNASKHLTIQDFRRLIPQGKHIEGWALEQGDIEQIIPGRNLHTLEANGLYILKFSSPISAFAYQGHVTRIAKLVAEQTPTSLYSGITPQPGYILDGMDVHAAIEAYTLKPATQRLTLRQLKPPLSRAIAPQVRFGGHPALTQRPGKMQFELRLTLDGPQLALRRIRHVIYESGRARALSWSGGEEMNVPISEWVAPKRYGEVGPPNGESTKSELEADAVTESEEAVEEEIEHTSEQHKPAELKRRKPHPVFILGFHTEHAAQSFKRYWHRRTMEWEGDHADEEGDLPPIANVELLW</sequence>
<keyword evidence="3" id="KW-1185">Reference proteome</keyword>